<proteinExistence type="inferred from homology"/>
<dbReference type="NCBIfam" id="TIGR00036">
    <property type="entry name" value="dapB"/>
    <property type="match status" value="1"/>
</dbReference>
<evidence type="ECO:0000256" key="2">
    <source>
        <dbReference type="ARBA" id="ARBA00022605"/>
    </source>
</evidence>
<protein>
    <recommendedName>
        <fullName evidence="9 12">4-hydroxy-tetrahydrodipicolinate reductase</fullName>
        <ecNumber evidence="9 12">1.17.1.8</ecNumber>
    </recommendedName>
</protein>
<keyword evidence="16" id="KW-1185">Reference proteome</keyword>
<dbReference type="GO" id="GO:0008839">
    <property type="term" value="F:4-hydroxy-tetrahydrodipicolinate reductase"/>
    <property type="evidence" value="ECO:0007669"/>
    <property type="project" value="UniProtKB-UniRule"/>
</dbReference>
<dbReference type="InterPro" id="IPR022663">
    <property type="entry name" value="DapB_C"/>
</dbReference>
<evidence type="ECO:0000256" key="1">
    <source>
        <dbReference type="ARBA" id="ARBA00006642"/>
    </source>
</evidence>
<comment type="caution">
    <text evidence="15">The sequence shown here is derived from an EMBL/GenBank/DDBJ whole genome shotgun (WGS) entry which is preliminary data.</text>
</comment>
<keyword evidence="4" id="KW-0220">Diaminopimelate biosynthesis</keyword>
<dbReference type="Proteomes" id="UP001156666">
    <property type="component" value="Unassembled WGS sequence"/>
</dbReference>
<comment type="pathway">
    <text evidence="8">Amino-acid biosynthesis; L-lysine biosynthesis via DAP pathway; (S)-tetrahydrodipicolinate from L-aspartate: step 4/4.</text>
</comment>
<evidence type="ECO:0000256" key="7">
    <source>
        <dbReference type="ARBA" id="ARBA00023154"/>
    </source>
</evidence>
<dbReference type="PIRSF" id="PIRSF000161">
    <property type="entry name" value="DHPR"/>
    <property type="match status" value="1"/>
</dbReference>
<comment type="catalytic activity">
    <reaction evidence="11">
        <text>(S)-2,3,4,5-tetrahydrodipicolinate + NAD(+) + H2O = (2S,4S)-4-hydroxy-2,3,4,5-tetrahydrodipicolinate + NADH + H(+)</text>
        <dbReference type="Rhea" id="RHEA:35323"/>
        <dbReference type="ChEBI" id="CHEBI:15377"/>
        <dbReference type="ChEBI" id="CHEBI:15378"/>
        <dbReference type="ChEBI" id="CHEBI:16845"/>
        <dbReference type="ChEBI" id="CHEBI:57540"/>
        <dbReference type="ChEBI" id="CHEBI:57945"/>
        <dbReference type="ChEBI" id="CHEBI:67139"/>
        <dbReference type="EC" id="1.17.1.8"/>
    </reaction>
</comment>
<dbReference type="InterPro" id="IPR023940">
    <property type="entry name" value="DHDPR_bac"/>
</dbReference>
<keyword evidence="3" id="KW-0521">NADP</keyword>
<feature type="domain" description="Dihydrodipicolinate reductase N-terminal" evidence="13">
    <location>
        <begin position="1"/>
        <end position="103"/>
    </location>
</feature>
<dbReference type="Gene3D" id="3.30.360.10">
    <property type="entry name" value="Dihydrodipicolinate Reductase, domain 2"/>
    <property type="match status" value="1"/>
</dbReference>
<organism evidence="15 16">
    <name type="scientific">Portibacter lacus</name>
    <dbReference type="NCBI Taxonomy" id="1099794"/>
    <lineage>
        <taxon>Bacteria</taxon>
        <taxon>Pseudomonadati</taxon>
        <taxon>Bacteroidota</taxon>
        <taxon>Saprospiria</taxon>
        <taxon>Saprospirales</taxon>
        <taxon>Haliscomenobacteraceae</taxon>
        <taxon>Portibacter</taxon>
    </lineage>
</organism>
<keyword evidence="7" id="KW-0457">Lysine biosynthesis</keyword>
<evidence type="ECO:0000256" key="12">
    <source>
        <dbReference type="NCBIfam" id="TIGR00036"/>
    </source>
</evidence>
<dbReference type="SUPFAM" id="SSF55347">
    <property type="entry name" value="Glyceraldehyde-3-phosphate dehydrogenase-like, C-terminal domain"/>
    <property type="match status" value="1"/>
</dbReference>
<dbReference type="Gene3D" id="3.40.50.720">
    <property type="entry name" value="NAD(P)-binding Rossmann-like Domain"/>
    <property type="match status" value="1"/>
</dbReference>
<evidence type="ECO:0000256" key="11">
    <source>
        <dbReference type="ARBA" id="ARBA00049396"/>
    </source>
</evidence>
<dbReference type="Pfam" id="PF01113">
    <property type="entry name" value="DapB_N"/>
    <property type="match status" value="1"/>
</dbReference>
<reference evidence="15" key="1">
    <citation type="journal article" date="2014" name="Int. J. Syst. Evol. Microbiol.">
        <title>Complete genome sequence of Corynebacterium casei LMG S-19264T (=DSM 44701T), isolated from a smear-ripened cheese.</title>
        <authorList>
            <consortium name="US DOE Joint Genome Institute (JGI-PGF)"/>
            <person name="Walter F."/>
            <person name="Albersmeier A."/>
            <person name="Kalinowski J."/>
            <person name="Ruckert C."/>
        </authorList>
    </citation>
    <scope>NUCLEOTIDE SEQUENCE</scope>
    <source>
        <strain evidence="15">NBRC 108769</strain>
    </source>
</reference>
<evidence type="ECO:0000259" key="13">
    <source>
        <dbReference type="Pfam" id="PF01113"/>
    </source>
</evidence>
<evidence type="ECO:0000256" key="8">
    <source>
        <dbReference type="ARBA" id="ARBA00037922"/>
    </source>
</evidence>
<comment type="similarity">
    <text evidence="1">Belongs to the DapB family.</text>
</comment>
<keyword evidence="6" id="KW-0520">NAD</keyword>
<evidence type="ECO:0000313" key="15">
    <source>
        <dbReference type="EMBL" id="GLR16502.1"/>
    </source>
</evidence>
<keyword evidence="5" id="KW-0560">Oxidoreductase</keyword>
<dbReference type="Pfam" id="PF05173">
    <property type="entry name" value="DapB_C"/>
    <property type="match status" value="1"/>
</dbReference>
<gene>
    <name evidence="15" type="primary">dapB</name>
    <name evidence="15" type="ORF">GCM10007940_11170</name>
</gene>
<feature type="domain" description="Dihydrodipicolinate reductase C-terminal" evidence="14">
    <location>
        <begin position="106"/>
        <end position="228"/>
    </location>
</feature>
<dbReference type="SUPFAM" id="SSF51735">
    <property type="entry name" value="NAD(P)-binding Rossmann-fold domains"/>
    <property type="match status" value="1"/>
</dbReference>
<evidence type="ECO:0000313" key="16">
    <source>
        <dbReference type="Proteomes" id="UP001156666"/>
    </source>
</evidence>
<evidence type="ECO:0000256" key="9">
    <source>
        <dbReference type="ARBA" id="ARBA00038983"/>
    </source>
</evidence>
<dbReference type="EMBL" id="BSOH01000005">
    <property type="protein sequence ID" value="GLR16502.1"/>
    <property type="molecule type" value="Genomic_DNA"/>
</dbReference>
<name>A0AA37SMG4_9BACT</name>
<dbReference type="GO" id="GO:0009089">
    <property type="term" value="P:lysine biosynthetic process via diaminopimelate"/>
    <property type="evidence" value="ECO:0007669"/>
    <property type="project" value="UniProtKB-UniRule"/>
</dbReference>
<evidence type="ECO:0000256" key="10">
    <source>
        <dbReference type="ARBA" id="ARBA00049080"/>
    </source>
</evidence>
<dbReference type="PANTHER" id="PTHR20836">
    <property type="entry name" value="DIHYDRODIPICOLINATE REDUCTASE"/>
    <property type="match status" value="1"/>
</dbReference>
<dbReference type="CDD" id="cd02274">
    <property type="entry name" value="DHDPR_N"/>
    <property type="match status" value="1"/>
</dbReference>
<dbReference type="GO" id="GO:0005829">
    <property type="term" value="C:cytosol"/>
    <property type="evidence" value="ECO:0007669"/>
    <property type="project" value="TreeGrafter"/>
</dbReference>
<dbReference type="AlphaFoldDB" id="A0AA37SMG4"/>
<evidence type="ECO:0000256" key="4">
    <source>
        <dbReference type="ARBA" id="ARBA00022915"/>
    </source>
</evidence>
<evidence type="ECO:0000256" key="3">
    <source>
        <dbReference type="ARBA" id="ARBA00022857"/>
    </source>
</evidence>
<dbReference type="GO" id="GO:0019877">
    <property type="term" value="P:diaminopimelate biosynthetic process"/>
    <property type="evidence" value="ECO:0007669"/>
    <property type="project" value="UniProtKB-KW"/>
</dbReference>
<comment type="catalytic activity">
    <reaction evidence="10">
        <text>(S)-2,3,4,5-tetrahydrodipicolinate + NADP(+) + H2O = (2S,4S)-4-hydroxy-2,3,4,5-tetrahydrodipicolinate + NADPH + H(+)</text>
        <dbReference type="Rhea" id="RHEA:35331"/>
        <dbReference type="ChEBI" id="CHEBI:15377"/>
        <dbReference type="ChEBI" id="CHEBI:15378"/>
        <dbReference type="ChEBI" id="CHEBI:16845"/>
        <dbReference type="ChEBI" id="CHEBI:57783"/>
        <dbReference type="ChEBI" id="CHEBI:58349"/>
        <dbReference type="ChEBI" id="CHEBI:67139"/>
        <dbReference type="EC" id="1.17.1.8"/>
    </reaction>
</comment>
<keyword evidence="2" id="KW-0028">Amino-acid biosynthesis</keyword>
<sequence length="231" mass="26034">MKLALIGYGKMGKTIHEIAKENGDEISFIIDKENAEDLKKITAGNTDVAIEFSNPESAFSNLSYCINNRIPVVSGTTGWLNKYDEVKQLCEEKVSAFMYASNFSIGVNVFFEVNKFLAEKMKKYNDYKLYMEEIHHTEKLDAPSGTAITLAEGIIEKNDRFQVVESMDIVSKRIGKTPGTHIIKYESEVDSIEIKHEANSRLGFAKGAYEAAKWLKDKKGVYSIQDMLFGE</sequence>
<accession>A0AA37SMG4</accession>
<reference evidence="15" key="2">
    <citation type="submission" date="2023-01" db="EMBL/GenBank/DDBJ databases">
        <title>Draft genome sequence of Portibacter lacus strain NBRC 108769.</title>
        <authorList>
            <person name="Sun Q."/>
            <person name="Mori K."/>
        </authorList>
    </citation>
    <scope>NUCLEOTIDE SEQUENCE</scope>
    <source>
        <strain evidence="15">NBRC 108769</strain>
    </source>
</reference>
<dbReference type="RefSeq" id="WP_235293304.1">
    <property type="nucleotide sequence ID" value="NZ_BSOH01000005.1"/>
</dbReference>
<dbReference type="PANTHER" id="PTHR20836:SF0">
    <property type="entry name" value="4-HYDROXY-TETRAHYDRODIPICOLINATE REDUCTASE 1, CHLOROPLASTIC-RELATED"/>
    <property type="match status" value="1"/>
</dbReference>
<evidence type="ECO:0000256" key="6">
    <source>
        <dbReference type="ARBA" id="ARBA00023027"/>
    </source>
</evidence>
<dbReference type="InterPro" id="IPR000846">
    <property type="entry name" value="DapB_N"/>
</dbReference>
<dbReference type="EC" id="1.17.1.8" evidence="9 12"/>
<evidence type="ECO:0000256" key="5">
    <source>
        <dbReference type="ARBA" id="ARBA00023002"/>
    </source>
</evidence>
<evidence type="ECO:0000259" key="14">
    <source>
        <dbReference type="Pfam" id="PF05173"/>
    </source>
</evidence>
<dbReference type="InterPro" id="IPR036291">
    <property type="entry name" value="NAD(P)-bd_dom_sf"/>
</dbReference>